<accession>A0AAD2PU01</accession>
<feature type="region of interest" description="Disordered" evidence="1">
    <location>
        <begin position="27"/>
        <end position="55"/>
    </location>
</feature>
<feature type="compositionally biased region" description="Acidic residues" evidence="1">
    <location>
        <begin position="30"/>
        <end position="55"/>
    </location>
</feature>
<protein>
    <submittedName>
        <fullName evidence="2">Uncharacterized protein</fullName>
    </submittedName>
</protein>
<dbReference type="AlphaFoldDB" id="A0AAD2PU01"/>
<evidence type="ECO:0000313" key="2">
    <source>
        <dbReference type="EMBL" id="CAJ1947028.1"/>
    </source>
</evidence>
<dbReference type="EMBL" id="CAKOGP040001723">
    <property type="protein sequence ID" value="CAJ1947028.1"/>
    <property type="molecule type" value="Genomic_DNA"/>
</dbReference>
<gene>
    <name evidence="2" type="ORF">CYCCA115_LOCUS10948</name>
</gene>
<evidence type="ECO:0000313" key="3">
    <source>
        <dbReference type="Proteomes" id="UP001295423"/>
    </source>
</evidence>
<sequence>MNDDMSESDCFESYYWEIEHTVAYVKEGQQDDTELDSDIEDGNSDGEASVDEEADSYQVKASADRLLEEAPKEHYNKKTFFTLVQVKWYKPFCTFYPTKPKATKKKKKKTIIEEDEYDSGRVVDWAIGLDQNYINMAECSIAPALNAKMKEYKIADQWRPLEPLMRSQGWARRPMSGGLYGRNYMNDKFIKICFVQFNRGIVNKGDKQSPTQTLALMKEEHQGFYCYPGLHEIVWMFSSLVQQSKQNGNKIISFQKKSEPLVPPKIKAELQSMLDENPNWTLVPLLNEWKERFSGNREYDEEKVKKQATCLRAKLMIDLKRRLMRSMAG</sequence>
<reference evidence="2" key="1">
    <citation type="submission" date="2023-08" db="EMBL/GenBank/DDBJ databases">
        <authorList>
            <person name="Audoor S."/>
            <person name="Bilcke G."/>
        </authorList>
    </citation>
    <scope>NUCLEOTIDE SEQUENCE</scope>
</reference>
<comment type="caution">
    <text evidence="2">The sequence shown here is derived from an EMBL/GenBank/DDBJ whole genome shotgun (WGS) entry which is preliminary data.</text>
</comment>
<proteinExistence type="predicted"/>
<evidence type="ECO:0000256" key="1">
    <source>
        <dbReference type="SAM" id="MobiDB-lite"/>
    </source>
</evidence>
<organism evidence="2 3">
    <name type="scientific">Cylindrotheca closterium</name>
    <dbReference type="NCBI Taxonomy" id="2856"/>
    <lineage>
        <taxon>Eukaryota</taxon>
        <taxon>Sar</taxon>
        <taxon>Stramenopiles</taxon>
        <taxon>Ochrophyta</taxon>
        <taxon>Bacillariophyta</taxon>
        <taxon>Bacillariophyceae</taxon>
        <taxon>Bacillariophycidae</taxon>
        <taxon>Bacillariales</taxon>
        <taxon>Bacillariaceae</taxon>
        <taxon>Cylindrotheca</taxon>
    </lineage>
</organism>
<dbReference type="Proteomes" id="UP001295423">
    <property type="component" value="Unassembled WGS sequence"/>
</dbReference>
<keyword evidence="3" id="KW-1185">Reference proteome</keyword>
<name>A0AAD2PU01_9STRA</name>